<name>A0A4T0X6F3_9ASCO</name>
<dbReference type="Gene3D" id="3.40.50.2000">
    <property type="entry name" value="Glycogen Phosphorylase B"/>
    <property type="match status" value="1"/>
</dbReference>
<gene>
    <name evidence="1" type="ORF">CANINC_000312</name>
</gene>
<protein>
    <submittedName>
        <fullName evidence="1">Uncharacterized protein</fullName>
    </submittedName>
</protein>
<dbReference type="OrthoDB" id="20273at2759"/>
<accession>A0A4T0X6F3</accession>
<organism evidence="1 2">
    <name type="scientific">Pichia inconspicua</name>
    <dbReference type="NCBI Taxonomy" id="52247"/>
    <lineage>
        <taxon>Eukaryota</taxon>
        <taxon>Fungi</taxon>
        <taxon>Dikarya</taxon>
        <taxon>Ascomycota</taxon>
        <taxon>Saccharomycotina</taxon>
        <taxon>Pichiomycetes</taxon>
        <taxon>Pichiales</taxon>
        <taxon>Pichiaceae</taxon>
        <taxon>Pichia</taxon>
    </lineage>
</organism>
<keyword evidence="2" id="KW-1185">Reference proteome</keyword>
<comment type="caution">
    <text evidence="1">The sequence shown here is derived from an EMBL/GenBank/DDBJ whole genome shotgun (WGS) entry which is preliminary data.</text>
</comment>
<dbReference type="AlphaFoldDB" id="A0A4T0X6F3"/>
<evidence type="ECO:0000313" key="1">
    <source>
        <dbReference type="EMBL" id="TID31068.1"/>
    </source>
</evidence>
<sequence>MGKQILVTTGATVTFVPLIRAVISKQFVEEVCALGYTDLVVQYAGDTTSVHLVEELLSQLQFASDNDTGESANVFKGTLVKGKLRIVAL</sequence>
<reference evidence="1 2" key="1">
    <citation type="journal article" date="2019" name="Front. Genet.">
        <title>Whole-Genome Sequencing of the Opportunistic Yeast Pathogen Candida inconspicua Uncovers Its Hybrid Origin.</title>
        <authorList>
            <person name="Mixao V."/>
            <person name="Hansen A.P."/>
            <person name="Saus E."/>
            <person name="Boekhout T."/>
            <person name="Lass-Florl C."/>
            <person name="Gabaldon T."/>
        </authorList>
    </citation>
    <scope>NUCLEOTIDE SEQUENCE [LARGE SCALE GENOMIC DNA]</scope>
    <source>
        <strain evidence="1 2">CBS 180</strain>
    </source>
</reference>
<proteinExistence type="predicted"/>
<dbReference type="EMBL" id="SELW01000049">
    <property type="protein sequence ID" value="TID31068.1"/>
    <property type="molecule type" value="Genomic_DNA"/>
</dbReference>
<evidence type="ECO:0000313" key="2">
    <source>
        <dbReference type="Proteomes" id="UP000307173"/>
    </source>
</evidence>
<dbReference type="Proteomes" id="UP000307173">
    <property type="component" value="Unassembled WGS sequence"/>
</dbReference>